<evidence type="ECO:0000256" key="1">
    <source>
        <dbReference type="SAM" id="MobiDB-lite"/>
    </source>
</evidence>
<evidence type="ECO:0000313" key="4">
    <source>
        <dbReference type="Proteomes" id="UP000593566"/>
    </source>
</evidence>
<dbReference type="PANTHER" id="PTHR38795">
    <property type="entry name" value="DUF6604 DOMAIN-CONTAINING PROTEIN"/>
    <property type="match status" value="1"/>
</dbReference>
<gene>
    <name evidence="3" type="ORF">HO133_003731</name>
</gene>
<organism evidence="3 4">
    <name type="scientific">Letharia lupina</name>
    <dbReference type="NCBI Taxonomy" id="560253"/>
    <lineage>
        <taxon>Eukaryota</taxon>
        <taxon>Fungi</taxon>
        <taxon>Dikarya</taxon>
        <taxon>Ascomycota</taxon>
        <taxon>Pezizomycotina</taxon>
        <taxon>Lecanoromycetes</taxon>
        <taxon>OSLEUM clade</taxon>
        <taxon>Lecanoromycetidae</taxon>
        <taxon>Lecanorales</taxon>
        <taxon>Lecanorineae</taxon>
        <taxon>Parmeliaceae</taxon>
        <taxon>Letharia</taxon>
    </lineage>
</organism>
<feature type="region of interest" description="Disordered" evidence="1">
    <location>
        <begin position="38"/>
        <end position="62"/>
    </location>
</feature>
<dbReference type="GeneID" id="59332142"/>
<feature type="region of interest" description="Disordered" evidence="1">
    <location>
        <begin position="184"/>
        <end position="204"/>
    </location>
</feature>
<feature type="domain" description="DUF6604" evidence="2">
    <location>
        <begin position="37"/>
        <end position="270"/>
    </location>
</feature>
<dbReference type="EMBL" id="JACCJB010000018">
    <property type="protein sequence ID" value="KAF6219906.1"/>
    <property type="molecule type" value="Genomic_DNA"/>
</dbReference>
<proteinExistence type="predicted"/>
<name>A0A8H6F9F7_9LECA</name>
<sequence length="530" mass="60092">MERLSTHSNGKQATLTLTFPRALSFRLVARERPASCQNKNISPKALGGRLKGKARKEAQQQESSSFSLAPAFRLRLAQFTELAHIIVKNKRLSIPETFVNLLQHTVKLRREYSSLFASSEEDPSLRESNATHDYFIDTLEGVLNILKSQHASYCKGPEVSRTTKPDAKEASLENRFAALEVHEPTETEVDDLSTPTSARQGQPKRRHVVCEAEDHDVRFAVLCCFADLQSIRQFIQKTWEDYKLSKASLMTASTVTDTAFDAVRQADGELHEAFPSLEKYRPVSLLFYLRFCMVSGVDAMYKEAPDDLFNYEITDMADFIYMPTTQILFEWERRFPNQVEPEASRKSRSDCDASSSPTVSGKAYAEVQAKLAEDEIFLLETLTEIVYLGLFGLAIPGEDTMIAGLREVARGQKSISGWLCFATQVFLDINKVTGSDYRKAFQELQIAGRDAIATLENIERIGQLQPKAQVGSQYKRLAKDSRFERTIYYIHGYILDDNAEIRQRFTCTTRYVRIIRNRAGFSFVTCFSVV</sequence>
<evidence type="ECO:0000259" key="2">
    <source>
        <dbReference type="Pfam" id="PF20253"/>
    </source>
</evidence>
<reference evidence="3 4" key="1">
    <citation type="journal article" date="2020" name="Genomics">
        <title>Complete, high-quality genomes from long-read metagenomic sequencing of two wolf lichen thalli reveals enigmatic genome architecture.</title>
        <authorList>
            <person name="McKenzie S.K."/>
            <person name="Walston R.F."/>
            <person name="Allen J.L."/>
        </authorList>
    </citation>
    <scope>NUCLEOTIDE SEQUENCE [LARGE SCALE GENOMIC DNA]</scope>
    <source>
        <strain evidence="3">WasteWater1</strain>
    </source>
</reference>
<accession>A0A8H6F9F7</accession>
<comment type="caution">
    <text evidence="3">The sequence shown here is derived from an EMBL/GenBank/DDBJ whole genome shotgun (WGS) entry which is preliminary data.</text>
</comment>
<protein>
    <recommendedName>
        <fullName evidence="2">DUF6604 domain-containing protein</fullName>
    </recommendedName>
</protein>
<dbReference type="PANTHER" id="PTHR38795:SF1">
    <property type="entry name" value="DUF6604 DOMAIN-CONTAINING PROTEIN"/>
    <property type="match status" value="1"/>
</dbReference>
<dbReference type="AlphaFoldDB" id="A0A8H6F9F7"/>
<dbReference type="Proteomes" id="UP000593566">
    <property type="component" value="Unassembled WGS sequence"/>
</dbReference>
<evidence type="ECO:0000313" key="3">
    <source>
        <dbReference type="EMBL" id="KAF6219906.1"/>
    </source>
</evidence>
<keyword evidence="4" id="KW-1185">Reference proteome</keyword>
<dbReference type="InterPro" id="IPR046539">
    <property type="entry name" value="DUF6604"/>
</dbReference>
<dbReference type="Pfam" id="PF20253">
    <property type="entry name" value="DUF6604"/>
    <property type="match status" value="1"/>
</dbReference>
<dbReference type="RefSeq" id="XP_037149341.1">
    <property type="nucleotide sequence ID" value="XM_037294653.1"/>
</dbReference>